<dbReference type="Pfam" id="PF00126">
    <property type="entry name" value="HTH_1"/>
    <property type="match status" value="1"/>
</dbReference>
<dbReference type="SUPFAM" id="SSF46785">
    <property type="entry name" value="Winged helix' DNA-binding domain"/>
    <property type="match status" value="1"/>
</dbReference>
<protein>
    <submittedName>
        <fullName evidence="6">LysR family transcriptional regulator</fullName>
    </submittedName>
</protein>
<feature type="domain" description="HTH lysR-type" evidence="5">
    <location>
        <begin position="1"/>
        <end position="58"/>
    </location>
</feature>
<dbReference type="PANTHER" id="PTHR30419:SF30">
    <property type="entry name" value="LYSR FAMILY TRANSCRIPTIONAL REGULATOR"/>
    <property type="match status" value="1"/>
</dbReference>
<dbReference type="RefSeq" id="WP_108386731.1">
    <property type="nucleotide sequence ID" value="NZ_QBUD01000006.1"/>
</dbReference>
<evidence type="ECO:0000256" key="4">
    <source>
        <dbReference type="ARBA" id="ARBA00023163"/>
    </source>
</evidence>
<evidence type="ECO:0000313" key="7">
    <source>
        <dbReference type="Proteomes" id="UP000244523"/>
    </source>
</evidence>
<dbReference type="AlphaFoldDB" id="A0A2T6KG80"/>
<dbReference type="GO" id="GO:0003677">
    <property type="term" value="F:DNA binding"/>
    <property type="evidence" value="ECO:0007669"/>
    <property type="project" value="UniProtKB-KW"/>
</dbReference>
<proteinExistence type="inferred from homology"/>
<dbReference type="Gene3D" id="3.40.190.290">
    <property type="match status" value="1"/>
</dbReference>
<keyword evidence="4" id="KW-0804">Transcription</keyword>
<dbReference type="PROSITE" id="PS50931">
    <property type="entry name" value="HTH_LYSR"/>
    <property type="match status" value="1"/>
</dbReference>
<sequence length="300" mass="33662">MNVKGMRAFIYTVEEGSLNAAAVRMNLSQPAVSRLIQILEEQVDAKLFYRNRKSLSPTREASLLYPEALKIISAIDDFPTQFDRMRTNTLAPLQVFSQARAANSIVLPAISMFAQMFPNIKINLEIVPRRELRKSVIEHRIDVAVHVAPFPVSGMILHEAARFPLFVLLHRDHPLATRQSITIAELQAERYIALKRGLMVRELIDQELAKTGQQLAVFHQASGMDAAQQLVAARLGYTFCDTTAILPHLRDHLVLVPCSSNMNIDLGIYCPSESESDPHEATLAFMDCIKSIISDIRSRD</sequence>
<reference evidence="6 7" key="1">
    <citation type="submission" date="2018-04" db="EMBL/GenBank/DDBJ databases">
        <title>Genomic Encyclopedia of Archaeal and Bacterial Type Strains, Phase II (KMG-II): from individual species to whole genera.</title>
        <authorList>
            <person name="Goeker M."/>
        </authorList>
    </citation>
    <scope>NUCLEOTIDE SEQUENCE [LARGE SCALE GENOMIC DNA]</scope>
    <source>
        <strain evidence="6 7">DSM 29955</strain>
    </source>
</reference>
<evidence type="ECO:0000313" key="6">
    <source>
        <dbReference type="EMBL" id="PUB14323.1"/>
    </source>
</evidence>
<evidence type="ECO:0000256" key="3">
    <source>
        <dbReference type="ARBA" id="ARBA00023125"/>
    </source>
</evidence>
<name>A0A2T6KG80_9RHOB</name>
<dbReference type="PANTHER" id="PTHR30419">
    <property type="entry name" value="HTH-TYPE TRANSCRIPTIONAL REGULATOR YBHD"/>
    <property type="match status" value="1"/>
</dbReference>
<accession>A0A2T6KG80</accession>
<evidence type="ECO:0000259" key="5">
    <source>
        <dbReference type="PROSITE" id="PS50931"/>
    </source>
</evidence>
<dbReference type="CDD" id="cd05466">
    <property type="entry name" value="PBP2_LTTR_substrate"/>
    <property type="match status" value="1"/>
</dbReference>
<dbReference type="PRINTS" id="PR00039">
    <property type="entry name" value="HTHLYSR"/>
</dbReference>
<comment type="similarity">
    <text evidence="1">Belongs to the LysR transcriptional regulatory family.</text>
</comment>
<dbReference type="Pfam" id="PF03466">
    <property type="entry name" value="LysR_substrate"/>
    <property type="match status" value="1"/>
</dbReference>
<dbReference type="InterPro" id="IPR050950">
    <property type="entry name" value="HTH-type_LysR_regulators"/>
</dbReference>
<organism evidence="6 7">
    <name type="scientific">Yoonia sediminilitoris</name>
    <dbReference type="NCBI Taxonomy" id="1286148"/>
    <lineage>
        <taxon>Bacteria</taxon>
        <taxon>Pseudomonadati</taxon>
        <taxon>Pseudomonadota</taxon>
        <taxon>Alphaproteobacteria</taxon>
        <taxon>Rhodobacterales</taxon>
        <taxon>Paracoccaceae</taxon>
        <taxon>Yoonia</taxon>
    </lineage>
</organism>
<dbReference type="InterPro" id="IPR036388">
    <property type="entry name" value="WH-like_DNA-bd_sf"/>
</dbReference>
<dbReference type="Proteomes" id="UP000244523">
    <property type="component" value="Unassembled WGS sequence"/>
</dbReference>
<gene>
    <name evidence="6" type="ORF">C8N45_106198</name>
</gene>
<evidence type="ECO:0000256" key="1">
    <source>
        <dbReference type="ARBA" id="ARBA00009437"/>
    </source>
</evidence>
<dbReference type="InterPro" id="IPR036390">
    <property type="entry name" value="WH_DNA-bd_sf"/>
</dbReference>
<keyword evidence="2" id="KW-0805">Transcription regulation</keyword>
<dbReference type="GO" id="GO:0005829">
    <property type="term" value="C:cytosol"/>
    <property type="evidence" value="ECO:0007669"/>
    <property type="project" value="TreeGrafter"/>
</dbReference>
<keyword evidence="7" id="KW-1185">Reference proteome</keyword>
<keyword evidence="3" id="KW-0238">DNA-binding</keyword>
<dbReference type="SUPFAM" id="SSF53850">
    <property type="entry name" value="Periplasmic binding protein-like II"/>
    <property type="match status" value="1"/>
</dbReference>
<dbReference type="InterPro" id="IPR005119">
    <property type="entry name" value="LysR_subst-bd"/>
</dbReference>
<dbReference type="GO" id="GO:0003700">
    <property type="term" value="F:DNA-binding transcription factor activity"/>
    <property type="evidence" value="ECO:0007669"/>
    <property type="project" value="InterPro"/>
</dbReference>
<dbReference type="EMBL" id="QBUD01000006">
    <property type="protein sequence ID" value="PUB14323.1"/>
    <property type="molecule type" value="Genomic_DNA"/>
</dbReference>
<dbReference type="InterPro" id="IPR000847">
    <property type="entry name" value="LysR_HTH_N"/>
</dbReference>
<comment type="caution">
    <text evidence="6">The sequence shown here is derived from an EMBL/GenBank/DDBJ whole genome shotgun (WGS) entry which is preliminary data.</text>
</comment>
<dbReference type="Gene3D" id="1.10.10.10">
    <property type="entry name" value="Winged helix-like DNA-binding domain superfamily/Winged helix DNA-binding domain"/>
    <property type="match status" value="1"/>
</dbReference>
<dbReference type="OrthoDB" id="8479870at2"/>
<evidence type="ECO:0000256" key="2">
    <source>
        <dbReference type="ARBA" id="ARBA00023015"/>
    </source>
</evidence>